<evidence type="ECO:0000256" key="2">
    <source>
        <dbReference type="ARBA" id="ARBA00022741"/>
    </source>
</evidence>
<evidence type="ECO:0000313" key="8">
    <source>
        <dbReference type="Proteomes" id="UP000305792"/>
    </source>
</evidence>
<dbReference type="RefSeq" id="WP_136532030.1">
    <property type="nucleotide sequence ID" value="NZ_STGX01000022.1"/>
</dbReference>
<keyword evidence="2" id="KW-0547">Nucleotide-binding</keyword>
<evidence type="ECO:0000256" key="6">
    <source>
        <dbReference type="SAM" id="MobiDB-lite"/>
    </source>
</evidence>
<evidence type="ECO:0000256" key="5">
    <source>
        <dbReference type="ARBA" id="ARBA00023186"/>
    </source>
</evidence>
<proteinExistence type="inferred from homology"/>
<sequence>MSRFLPRSASVSVDFGTSHTVATLRRPDGRVHQQLFDGSPQLPSAVCVDDKGGPLTGADAVHHGRRRPDLLEPNPKRRIDDGVVLLGDRELSVTSLIAAVLARVAVECRRTVGGFGSVTVTVPAAWGPTRRHVIADAAVAAGLGAVAIVPEPVAAASYFAESLGAEIAVGSGVVVYDLGGGTFDATVLRRTASGFDVLAVDGADDLGGLDFDQALFDRLAATVSPDDPLWTRLSAPETPADRRSRAALLEEVRLAKERLSRVTATDLTLPLLEQDVHLTRDELERVAEPLLRRTVRITQGVIRESGLAPDQVTGLFLVGAASRTPLAATMLHRELGIAPSAIEQPELAVSEGGLLTQDQLSSPPAVPSPGLPPQTAPPVSSAPPTASAPTVPVPVPPPPPVRGTRAATAGVIAATVLLAAAMTAVGFGPELGLGGAETGDFSAAPDPSASATEAEAGTGTAPVDGEYTKNFVAVGDCMYEDMDLDADQWTVDCDEPEAFWSVVKVDLNPMAVEDGELADYADAEAVCGNLVRYYIPGEIWADYNFVYNTDTTTTKQFFCLQAVNKADEDGRYPKVPDVGDCIDDDPDPTSVPCDAAGALYQVTHAETIGPPLELTLDEVRARLDGCPDSDYYPWGFDWDGRYSGVVCYEAL</sequence>
<dbReference type="Proteomes" id="UP000305792">
    <property type="component" value="Unassembled WGS sequence"/>
</dbReference>
<dbReference type="InterPro" id="IPR018181">
    <property type="entry name" value="Heat_shock_70_CS"/>
</dbReference>
<dbReference type="PRINTS" id="PR00301">
    <property type="entry name" value="HEATSHOCK70"/>
</dbReference>
<comment type="caution">
    <text evidence="7">The sequence shown here is derived from an EMBL/GenBank/DDBJ whole genome shotgun (WGS) entry which is preliminary data.</text>
</comment>
<dbReference type="OrthoDB" id="5173286at2"/>
<dbReference type="Gene3D" id="3.90.640.10">
    <property type="entry name" value="Actin, Chain A, domain 4"/>
    <property type="match status" value="1"/>
</dbReference>
<dbReference type="GO" id="GO:0005524">
    <property type="term" value="F:ATP binding"/>
    <property type="evidence" value="ECO:0007669"/>
    <property type="project" value="UniProtKB-KW"/>
</dbReference>
<protein>
    <recommendedName>
        <fullName evidence="9">Hsp70 family protein</fullName>
    </recommendedName>
</protein>
<feature type="region of interest" description="Disordered" evidence="6">
    <location>
        <begin position="357"/>
        <end position="401"/>
    </location>
</feature>
<keyword evidence="3" id="KW-0067">ATP-binding</keyword>
<keyword evidence="4" id="KW-0346">Stress response</keyword>
<dbReference type="Pfam" id="PF00012">
    <property type="entry name" value="HSP70"/>
    <property type="match status" value="1"/>
</dbReference>
<accession>A0A4S8P089</accession>
<name>A0A4S8P089_9ACTN</name>
<dbReference type="PROSITE" id="PS00329">
    <property type="entry name" value="HSP70_2"/>
    <property type="match status" value="1"/>
</dbReference>
<reference evidence="7 8" key="1">
    <citation type="journal article" date="2018" name="Int. J. Syst. Evol. Microbiol.">
        <title>Glycomyces paridis sp. nov., isolated from the medicinal plant Paris polyphylla.</title>
        <authorList>
            <person name="Fang X.M."/>
            <person name="Bai J.L."/>
            <person name="Su J."/>
            <person name="Zhao L.L."/>
            <person name="Liu H.Y."/>
            <person name="Ma B.P."/>
            <person name="Zhang Y.Q."/>
            <person name="Yu L.Y."/>
        </authorList>
    </citation>
    <scope>NUCLEOTIDE SEQUENCE [LARGE SCALE GENOMIC DNA]</scope>
    <source>
        <strain evidence="7 8">CPCC 204357</strain>
    </source>
</reference>
<evidence type="ECO:0000256" key="4">
    <source>
        <dbReference type="ARBA" id="ARBA00023016"/>
    </source>
</evidence>
<organism evidence="7 8">
    <name type="scientific">Glycomyces paridis</name>
    <dbReference type="NCBI Taxonomy" id="2126555"/>
    <lineage>
        <taxon>Bacteria</taxon>
        <taxon>Bacillati</taxon>
        <taxon>Actinomycetota</taxon>
        <taxon>Actinomycetes</taxon>
        <taxon>Glycomycetales</taxon>
        <taxon>Glycomycetaceae</taxon>
        <taxon>Glycomyces</taxon>
    </lineage>
</organism>
<evidence type="ECO:0000256" key="1">
    <source>
        <dbReference type="ARBA" id="ARBA00007381"/>
    </source>
</evidence>
<dbReference type="InterPro" id="IPR043129">
    <property type="entry name" value="ATPase_NBD"/>
</dbReference>
<keyword evidence="8" id="KW-1185">Reference proteome</keyword>
<dbReference type="PANTHER" id="PTHR42749">
    <property type="entry name" value="CELL SHAPE-DETERMINING PROTEIN MREB"/>
    <property type="match status" value="1"/>
</dbReference>
<dbReference type="AlphaFoldDB" id="A0A4S8P089"/>
<evidence type="ECO:0000313" key="7">
    <source>
        <dbReference type="EMBL" id="THV23463.1"/>
    </source>
</evidence>
<dbReference type="InterPro" id="IPR013126">
    <property type="entry name" value="Hsp_70_fam"/>
</dbReference>
<keyword evidence="5" id="KW-0143">Chaperone</keyword>
<feature type="compositionally biased region" description="Pro residues" evidence="6">
    <location>
        <begin position="364"/>
        <end position="376"/>
    </location>
</feature>
<feature type="compositionally biased region" description="Low complexity" evidence="6">
    <location>
        <begin position="442"/>
        <end position="461"/>
    </location>
</feature>
<dbReference type="EMBL" id="STGX01000022">
    <property type="protein sequence ID" value="THV23463.1"/>
    <property type="molecule type" value="Genomic_DNA"/>
</dbReference>
<feature type="compositionally biased region" description="Pro residues" evidence="6">
    <location>
        <begin position="391"/>
        <end position="401"/>
    </location>
</feature>
<feature type="region of interest" description="Disordered" evidence="6">
    <location>
        <begin position="438"/>
        <end position="462"/>
    </location>
</feature>
<dbReference type="PANTHER" id="PTHR42749:SF1">
    <property type="entry name" value="CELL SHAPE-DETERMINING PROTEIN MREB"/>
    <property type="match status" value="1"/>
</dbReference>
<dbReference type="Gene3D" id="3.30.420.40">
    <property type="match status" value="2"/>
</dbReference>
<dbReference type="GO" id="GO:0140662">
    <property type="term" value="F:ATP-dependent protein folding chaperone"/>
    <property type="evidence" value="ECO:0007669"/>
    <property type="project" value="InterPro"/>
</dbReference>
<evidence type="ECO:0000256" key="3">
    <source>
        <dbReference type="ARBA" id="ARBA00022840"/>
    </source>
</evidence>
<feature type="compositionally biased region" description="Low complexity" evidence="6">
    <location>
        <begin position="377"/>
        <end position="390"/>
    </location>
</feature>
<dbReference type="SUPFAM" id="SSF53067">
    <property type="entry name" value="Actin-like ATPase domain"/>
    <property type="match status" value="2"/>
</dbReference>
<gene>
    <name evidence="7" type="ORF">E9998_22945</name>
</gene>
<evidence type="ECO:0008006" key="9">
    <source>
        <dbReference type="Google" id="ProtNLM"/>
    </source>
</evidence>
<comment type="similarity">
    <text evidence="1">Belongs to the heat shock protein 70 family.</text>
</comment>